<organism evidence="2 3">
    <name type="scientific">Vanilla planifolia</name>
    <name type="common">Vanilla</name>
    <dbReference type="NCBI Taxonomy" id="51239"/>
    <lineage>
        <taxon>Eukaryota</taxon>
        <taxon>Viridiplantae</taxon>
        <taxon>Streptophyta</taxon>
        <taxon>Embryophyta</taxon>
        <taxon>Tracheophyta</taxon>
        <taxon>Spermatophyta</taxon>
        <taxon>Magnoliopsida</taxon>
        <taxon>Liliopsida</taxon>
        <taxon>Asparagales</taxon>
        <taxon>Orchidaceae</taxon>
        <taxon>Vanilloideae</taxon>
        <taxon>Vanilleae</taxon>
        <taxon>Vanilla</taxon>
    </lineage>
</organism>
<dbReference type="EMBL" id="JADCNL010000004">
    <property type="protein sequence ID" value="KAG0485601.1"/>
    <property type="molecule type" value="Genomic_DNA"/>
</dbReference>
<evidence type="ECO:0000313" key="2">
    <source>
        <dbReference type="EMBL" id="KAG0485601.1"/>
    </source>
</evidence>
<keyword evidence="1" id="KW-1133">Transmembrane helix</keyword>
<proteinExistence type="predicted"/>
<protein>
    <recommendedName>
        <fullName evidence="4">DUF4408 domain-containing protein</fullName>
    </recommendedName>
</protein>
<dbReference type="PANTHER" id="PTHR33640:SF8">
    <property type="entry name" value="TRANSMEMBRANE PROTEIN"/>
    <property type="match status" value="1"/>
</dbReference>
<keyword evidence="1" id="KW-0472">Membrane</keyword>
<dbReference type="AlphaFoldDB" id="A0A835R4N7"/>
<sequence length="232" mass="26020">MGTEKETILRRFRGLLHIRQHLPCLQSAAALLLLSYFSYALVFPALWRNSGEVIYRATAVVSSPGFVFLLGNAIVFVLFAKSGQISPSSSAEDASVWSGDGFTAGSGEICRELSFPPPPSHLTRAEEVAYEDKEVCVEIRSCSRSVSEKFERIRVRRELRREKSEINRSPVAAHDRGAAREDAEEFRRMIDEFIARHRRFRREESLAVLACSSGVAQPVVVNKKNKTCSLEN</sequence>
<comment type="caution">
    <text evidence="2">The sequence shown here is derived from an EMBL/GenBank/DDBJ whole genome shotgun (WGS) entry which is preliminary data.</text>
</comment>
<accession>A0A835R4N7</accession>
<name>A0A835R4N7_VANPL</name>
<keyword evidence="1" id="KW-0812">Transmembrane</keyword>
<dbReference type="PANTHER" id="PTHR33640">
    <property type="entry name" value="TRANSMEMBRANE PROTEIN"/>
    <property type="match status" value="1"/>
</dbReference>
<evidence type="ECO:0008006" key="4">
    <source>
        <dbReference type="Google" id="ProtNLM"/>
    </source>
</evidence>
<feature type="transmembrane region" description="Helical" evidence="1">
    <location>
        <begin position="53"/>
        <end position="80"/>
    </location>
</feature>
<feature type="transmembrane region" description="Helical" evidence="1">
    <location>
        <begin position="21"/>
        <end position="47"/>
    </location>
</feature>
<keyword evidence="3" id="KW-1185">Reference proteome</keyword>
<gene>
    <name evidence="2" type="ORF">HPP92_009680</name>
</gene>
<reference evidence="2 3" key="1">
    <citation type="journal article" date="2020" name="Nat. Food">
        <title>A phased Vanilla planifolia genome enables genetic improvement of flavour and production.</title>
        <authorList>
            <person name="Hasing T."/>
            <person name="Tang H."/>
            <person name="Brym M."/>
            <person name="Khazi F."/>
            <person name="Huang T."/>
            <person name="Chambers A.H."/>
        </authorList>
    </citation>
    <scope>NUCLEOTIDE SEQUENCE [LARGE SCALE GENOMIC DNA]</scope>
    <source>
        <tissue evidence="2">Leaf</tissue>
    </source>
</reference>
<dbReference type="Proteomes" id="UP000636800">
    <property type="component" value="Unassembled WGS sequence"/>
</dbReference>
<evidence type="ECO:0000256" key="1">
    <source>
        <dbReference type="SAM" id="Phobius"/>
    </source>
</evidence>
<evidence type="ECO:0000313" key="3">
    <source>
        <dbReference type="Proteomes" id="UP000636800"/>
    </source>
</evidence>